<protein>
    <recommendedName>
        <fullName evidence="3">Mediator of RNA polymerase II transcription subunit 23</fullName>
    </recommendedName>
    <alternativeName>
        <fullName evidence="7">Mediator complex subunit 23</fullName>
    </alternativeName>
</protein>
<name>A0A1B0BTR4_9MUSC</name>
<dbReference type="Pfam" id="PF11573">
    <property type="entry name" value="Med23"/>
    <property type="match status" value="1"/>
</dbReference>
<dbReference type="InterPro" id="IPR021629">
    <property type="entry name" value="Mediator_Med23"/>
</dbReference>
<evidence type="ECO:0000256" key="2">
    <source>
        <dbReference type="ARBA" id="ARBA00010222"/>
    </source>
</evidence>
<reference evidence="9" key="1">
    <citation type="submission" date="2015-01" db="EMBL/GenBank/DDBJ databases">
        <authorList>
            <person name="Aksoy S."/>
            <person name="Warren W."/>
            <person name="Wilson R.K."/>
        </authorList>
    </citation>
    <scope>NUCLEOTIDE SEQUENCE [LARGE SCALE GENOMIC DNA]</scope>
    <source>
        <strain evidence="9">IAEA</strain>
    </source>
</reference>
<keyword evidence="9" id="KW-1185">Reference proteome</keyword>
<evidence type="ECO:0000313" key="8">
    <source>
        <dbReference type="EnsemblMetazoa" id="GPPI040270-PA"/>
    </source>
</evidence>
<dbReference type="VEuPathDB" id="VectorBase:GPPI040270"/>
<dbReference type="PANTHER" id="PTHR12691:SF10">
    <property type="entry name" value="MEDIATOR OF RNA POLYMERASE II TRANSCRIPTION SUBUNIT 23"/>
    <property type="match status" value="1"/>
</dbReference>
<dbReference type="GO" id="GO:0006357">
    <property type="term" value="P:regulation of transcription by RNA polymerase II"/>
    <property type="evidence" value="ECO:0007669"/>
    <property type="project" value="TreeGrafter"/>
</dbReference>
<keyword evidence="5" id="KW-0804">Transcription</keyword>
<sequence>MWTLCDRSITYLYNTLRFYERILRDRPWLKKKLATILALTHSVFHHTDCFQLTTITKYVEKKLKTCVHTKSQLVFLCHVVGPFLQLIEQETPKPVAGVDILLNEMLEVVDKHHEPTPLEYMDPICDLLHHIKYI</sequence>
<dbReference type="AlphaFoldDB" id="A0A1B0BTR4"/>
<evidence type="ECO:0000256" key="4">
    <source>
        <dbReference type="ARBA" id="ARBA00023015"/>
    </source>
</evidence>
<dbReference type="EMBL" id="JXJN01020326">
    <property type="status" value="NOT_ANNOTATED_CDS"/>
    <property type="molecule type" value="Genomic_DNA"/>
</dbReference>
<evidence type="ECO:0000256" key="5">
    <source>
        <dbReference type="ARBA" id="ARBA00023163"/>
    </source>
</evidence>
<keyword evidence="4" id="KW-0805">Transcription regulation</keyword>
<comment type="similarity">
    <text evidence="2">Belongs to the Mediator complex subunit 23 family.</text>
</comment>
<dbReference type="GO" id="GO:0005667">
    <property type="term" value="C:transcription regulator complex"/>
    <property type="evidence" value="ECO:0007669"/>
    <property type="project" value="TreeGrafter"/>
</dbReference>
<evidence type="ECO:0000256" key="3">
    <source>
        <dbReference type="ARBA" id="ARBA00019696"/>
    </source>
</evidence>
<dbReference type="STRING" id="67801.A0A1B0BTR4"/>
<comment type="subcellular location">
    <subcellularLocation>
        <location evidence="1">Nucleus</location>
    </subcellularLocation>
</comment>
<evidence type="ECO:0000256" key="7">
    <source>
        <dbReference type="ARBA" id="ARBA00031961"/>
    </source>
</evidence>
<dbReference type="Proteomes" id="UP000092460">
    <property type="component" value="Unassembled WGS sequence"/>
</dbReference>
<proteinExistence type="inferred from homology"/>
<evidence type="ECO:0000256" key="6">
    <source>
        <dbReference type="ARBA" id="ARBA00023242"/>
    </source>
</evidence>
<dbReference type="PANTHER" id="PTHR12691">
    <property type="entry name" value="MEDIATOR OF RNA POLYMERASE II TRANSCRIPTION SUBUNIT 23"/>
    <property type="match status" value="1"/>
</dbReference>
<dbReference type="EnsemblMetazoa" id="GPPI040270-RA">
    <property type="protein sequence ID" value="GPPI040270-PA"/>
    <property type="gene ID" value="GPPI040270"/>
</dbReference>
<evidence type="ECO:0000313" key="9">
    <source>
        <dbReference type="Proteomes" id="UP000092460"/>
    </source>
</evidence>
<keyword evidence="6" id="KW-0539">Nucleus</keyword>
<evidence type="ECO:0000256" key="1">
    <source>
        <dbReference type="ARBA" id="ARBA00004123"/>
    </source>
</evidence>
<organism evidence="8 9">
    <name type="scientific">Glossina palpalis gambiensis</name>
    <dbReference type="NCBI Taxonomy" id="67801"/>
    <lineage>
        <taxon>Eukaryota</taxon>
        <taxon>Metazoa</taxon>
        <taxon>Ecdysozoa</taxon>
        <taxon>Arthropoda</taxon>
        <taxon>Hexapoda</taxon>
        <taxon>Insecta</taxon>
        <taxon>Pterygota</taxon>
        <taxon>Neoptera</taxon>
        <taxon>Endopterygota</taxon>
        <taxon>Diptera</taxon>
        <taxon>Brachycera</taxon>
        <taxon>Muscomorpha</taxon>
        <taxon>Hippoboscoidea</taxon>
        <taxon>Glossinidae</taxon>
        <taxon>Glossina</taxon>
    </lineage>
</organism>
<dbReference type="GO" id="GO:0016592">
    <property type="term" value="C:mediator complex"/>
    <property type="evidence" value="ECO:0007669"/>
    <property type="project" value="TreeGrafter"/>
</dbReference>
<reference evidence="8" key="2">
    <citation type="submission" date="2020-05" db="UniProtKB">
        <authorList>
            <consortium name="EnsemblMetazoa"/>
        </authorList>
    </citation>
    <scope>IDENTIFICATION</scope>
    <source>
        <strain evidence="8">IAEA</strain>
    </source>
</reference>
<accession>A0A1B0BTR4</accession>
<dbReference type="GO" id="GO:0010628">
    <property type="term" value="P:positive regulation of gene expression"/>
    <property type="evidence" value="ECO:0007669"/>
    <property type="project" value="TreeGrafter"/>
</dbReference>